<dbReference type="OrthoDB" id="9782422at2"/>
<gene>
    <name evidence="5" type="ORF">BFP71_17110</name>
</gene>
<dbReference type="STRING" id="1563681.BFP71_17110"/>
<evidence type="ECO:0000313" key="6">
    <source>
        <dbReference type="Proteomes" id="UP000095552"/>
    </source>
</evidence>
<dbReference type="PANTHER" id="PTHR43309">
    <property type="entry name" value="5-OXOPROLINASE SUBUNIT C"/>
    <property type="match status" value="1"/>
</dbReference>
<dbReference type="SUPFAM" id="SSF50891">
    <property type="entry name" value="Cyclophilin-like"/>
    <property type="match status" value="1"/>
</dbReference>
<dbReference type="Pfam" id="PF02626">
    <property type="entry name" value="CT_A_B"/>
    <property type="match status" value="1"/>
</dbReference>
<protein>
    <recommendedName>
        <fullName evidence="4">Carboxyltransferase domain-containing protein</fullName>
    </recommendedName>
</protein>
<evidence type="ECO:0000259" key="4">
    <source>
        <dbReference type="SMART" id="SM00797"/>
    </source>
</evidence>
<evidence type="ECO:0000256" key="3">
    <source>
        <dbReference type="ARBA" id="ARBA00022840"/>
    </source>
</evidence>
<dbReference type="InterPro" id="IPR029000">
    <property type="entry name" value="Cyclophilin-like_dom_sf"/>
</dbReference>
<dbReference type="AlphaFoldDB" id="A0A1E5T199"/>
<evidence type="ECO:0000256" key="2">
    <source>
        <dbReference type="ARBA" id="ARBA00022801"/>
    </source>
</evidence>
<organism evidence="5 6">
    <name type="scientific">Roseivirga misakiensis</name>
    <dbReference type="NCBI Taxonomy" id="1563681"/>
    <lineage>
        <taxon>Bacteria</taxon>
        <taxon>Pseudomonadati</taxon>
        <taxon>Bacteroidota</taxon>
        <taxon>Cytophagia</taxon>
        <taxon>Cytophagales</taxon>
        <taxon>Roseivirgaceae</taxon>
        <taxon>Roseivirga</taxon>
    </lineage>
</organism>
<reference evidence="5 6" key="1">
    <citation type="submission" date="2016-08" db="EMBL/GenBank/DDBJ databases">
        <title>Draft genome of Fabibacter sp. strain SK-8.</title>
        <authorList>
            <person name="Wong S.-K."/>
            <person name="Hamasaki K."/>
            <person name="Yoshizawa S."/>
        </authorList>
    </citation>
    <scope>NUCLEOTIDE SEQUENCE [LARGE SCALE GENOMIC DNA]</scope>
    <source>
        <strain evidence="5 6">SK-8</strain>
    </source>
</reference>
<keyword evidence="3" id="KW-0067">ATP-binding</keyword>
<evidence type="ECO:0000256" key="1">
    <source>
        <dbReference type="ARBA" id="ARBA00022741"/>
    </source>
</evidence>
<dbReference type="EMBL" id="MDGQ01000005">
    <property type="protein sequence ID" value="OEK05135.1"/>
    <property type="molecule type" value="Genomic_DNA"/>
</dbReference>
<name>A0A1E5T199_9BACT</name>
<feature type="domain" description="Carboxyltransferase" evidence="4">
    <location>
        <begin position="28"/>
        <end position="293"/>
    </location>
</feature>
<dbReference type="InterPro" id="IPR003778">
    <property type="entry name" value="CT_A_B"/>
</dbReference>
<dbReference type="InterPro" id="IPR052708">
    <property type="entry name" value="PxpC"/>
</dbReference>
<dbReference type="GO" id="GO:0016787">
    <property type="term" value="F:hydrolase activity"/>
    <property type="evidence" value="ECO:0007669"/>
    <property type="project" value="UniProtKB-KW"/>
</dbReference>
<dbReference type="PANTHER" id="PTHR43309:SF5">
    <property type="entry name" value="5-OXOPROLINASE SUBUNIT C"/>
    <property type="match status" value="1"/>
</dbReference>
<dbReference type="SMART" id="SM00797">
    <property type="entry name" value="AHS2"/>
    <property type="match status" value="1"/>
</dbReference>
<keyword evidence="6" id="KW-1185">Reference proteome</keyword>
<evidence type="ECO:0000313" key="5">
    <source>
        <dbReference type="EMBL" id="OEK05135.1"/>
    </source>
</evidence>
<sequence>MSDPVLVHIKKSGVHTSIQDNGRLGVQDQGIPIGGALDKSAMHLANELVGNAKDCPVLEMALAGPTLEFEGICQIAITGANMSPTINGNLVDNFRTLNVKKGDVLSFGQAIEGCRAYLSIGGEWKTPVWLNSQSAVPDIMKSSNLPSQLQEGDSISVIRKTPQEPKVTAVSKRPAFSSTYVVRVVTGPEFGLFTLDIIEEFFEKMFTIGPESNRMGYRLKESLKGYEAKREELSSGIVNGTIQITNAGKPIILMADAQTTGGYPRIANVISDDIDLVAQMKPGDEIKFMLVSY</sequence>
<proteinExistence type="predicted"/>
<comment type="caution">
    <text evidence="5">The sequence shown here is derived from an EMBL/GenBank/DDBJ whole genome shotgun (WGS) entry which is preliminary data.</text>
</comment>
<dbReference type="Gene3D" id="2.40.100.10">
    <property type="entry name" value="Cyclophilin-like"/>
    <property type="match status" value="1"/>
</dbReference>
<keyword evidence="2" id="KW-0378">Hydrolase</keyword>
<accession>A0A1E5T199</accession>
<keyword evidence="1" id="KW-0547">Nucleotide-binding</keyword>
<dbReference type="GO" id="GO:0005524">
    <property type="term" value="F:ATP binding"/>
    <property type="evidence" value="ECO:0007669"/>
    <property type="project" value="UniProtKB-KW"/>
</dbReference>
<dbReference type="NCBIfam" id="TIGR00724">
    <property type="entry name" value="urea_amlyse_rel"/>
    <property type="match status" value="1"/>
</dbReference>
<dbReference type="Proteomes" id="UP000095552">
    <property type="component" value="Unassembled WGS sequence"/>
</dbReference>